<name>A0A2C9CMU9_KUEST</name>
<dbReference type="AlphaFoldDB" id="A0A2C9CMU9"/>
<evidence type="ECO:0000313" key="2">
    <source>
        <dbReference type="Proteomes" id="UP000221734"/>
    </source>
</evidence>
<evidence type="ECO:0000313" key="1">
    <source>
        <dbReference type="EMBL" id="SOH06127.1"/>
    </source>
</evidence>
<organism evidence="1 2">
    <name type="scientific">Kuenenia stuttgartiensis</name>
    <dbReference type="NCBI Taxonomy" id="174633"/>
    <lineage>
        <taxon>Bacteria</taxon>
        <taxon>Pseudomonadati</taxon>
        <taxon>Planctomycetota</taxon>
        <taxon>Candidatus Brocadiia</taxon>
        <taxon>Candidatus Brocadiales</taxon>
        <taxon>Candidatus Brocadiaceae</taxon>
        <taxon>Candidatus Kuenenia</taxon>
    </lineage>
</organism>
<gene>
    <name evidence="1" type="ORF">KSMBR1_3654</name>
</gene>
<dbReference type="Proteomes" id="UP000221734">
    <property type="component" value="Chromosome Kuenenia_stuttgartiensis_MBR1"/>
</dbReference>
<sequence length="230" mass="26288">MRLAKVPSTEKTSSGLLFPTRPLGIHDIYILHADPFSKEGSTEIADCLLALRGFRPEGNLPIFKNSKPGYPIEIPYGERSQNPILIAITSWKTDIKSWIASASRHPDPDVPRLDRLNHLLNSVIQCRKRLDYLILSELSIPIHWFLAIVRKLQGKRISLICGIEYLHAPKNTVHNQVWAALLHDAFGFPTTMIYRQDKQHPALHEEQELHRVSGKTLRPQLKPWASPHKR</sequence>
<protein>
    <submittedName>
        <fullName evidence="1">Uncharacterized protein</fullName>
    </submittedName>
</protein>
<dbReference type="EMBL" id="LT934425">
    <property type="protein sequence ID" value="SOH06127.1"/>
    <property type="molecule type" value="Genomic_DNA"/>
</dbReference>
<accession>A0A2C9CMU9</accession>
<keyword evidence="2" id="KW-1185">Reference proteome</keyword>
<proteinExistence type="predicted"/>
<reference evidence="2" key="1">
    <citation type="submission" date="2017-10" db="EMBL/GenBank/DDBJ databases">
        <authorList>
            <person name="Frank J."/>
        </authorList>
    </citation>
    <scope>NUCLEOTIDE SEQUENCE [LARGE SCALE GENOMIC DNA]</scope>
</reference>
<dbReference type="KEGG" id="kst:KSMBR1_3654"/>